<name>A0A2I7N7P2_9NEIS</name>
<keyword evidence="2" id="KW-1185">Reference proteome</keyword>
<evidence type="ECO:0000313" key="1">
    <source>
        <dbReference type="EMBL" id="AUR52450.1"/>
    </source>
</evidence>
<reference evidence="2" key="1">
    <citation type="submission" date="2017-11" db="EMBL/GenBank/DDBJ databases">
        <authorList>
            <person name="Chan K.G."/>
            <person name="Lee L.S."/>
        </authorList>
    </citation>
    <scope>NUCLEOTIDE SEQUENCE [LARGE SCALE GENOMIC DNA]</scope>
    <source>
        <strain evidence="2">DSM 100970</strain>
    </source>
</reference>
<sequence length="712" mass="73004">MTISITNPPTTESTIVAIINNNSSVIFISPSNCTLSATVPSCTVKITGIGAGSANFTASSTGIASTTSGIITVTAIPPVTLSGIIFGTQDGLVFNNGSLIAGNSPLATIDSSQINGLAIDSSGNFYAGTGGGIFNGFGAGKVFKYNATLGYWIMLAGSGGGGSLDGSGVNALILDTNNNLYAGTSAGNVFKYINGVWNLIASSLNQPIKTLALDSSNNLYVGTNNSSNTDNGVFKYVSGAWVTLGSPDSTGIQSIAISTAGDIYAATQGNGGDGQVYQYDGGGGTSWTTISAFNDGSVNVVVVNSSGLYTGTATGKVYEYDGSGTSWTLLGIPDATSASAIASMMLNDSSIYAGTYGDSDNGQVYLYDAGNARWDSIGTLNNGGVSALAIKNNTLYTSTANSGGSTGMVYQYTANMWQPIGTGALDGTAVYSVNIASDGSYYAGTQNNVFKYLSANKLWVQLGNLNLGNIVALTTYESNIYAGINTNIYTSNNNGGSWNSIFSDDLYQPSDLLTTSGGRLYASVNYYDSNGDQILKDGRVQVYNSTSNTWTVLAGSASRQSLDGSPINSITMDSAGNLYAATAGMGSGGLVWKYPVGGSSWVMVGLGTLDGNPITSVITDSSLNVYAATSAVQGNQIQGGNVFKYNGLSWVQINTYSLDTLGVNSLSFDGESNLYAATAGGLVWEYSGSGGLWINTGYGIGVSINITGTAGY</sequence>
<gene>
    <name evidence="1" type="ORF">CUN60_09125</name>
</gene>
<dbReference type="AlphaFoldDB" id="A0A2I7N7P2"/>
<dbReference type="KEGG" id="nba:CUN60_09125"/>
<proteinExistence type="predicted"/>
<dbReference type="InterPro" id="IPR015943">
    <property type="entry name" value="WD40/YVTN_repeat-like_dom_sf"/>
</dbReference>
<dbReference type="SUPFAM" id="SSF101898">
    <property type="entry name" value="NHL repeat"/>
    <property type="match status" value="1"/>
</dbReference>
<organism evidence="1 2">
    <name type="scientific">Aquella oligotrophica</name>
    <dbReference type="NCBI Taxonomy" id="2067065"/>
    <lineage>
        <taxon>Bacteria</taxon>
        <taxon>Pseudomonadati</taxon>
        <taxon>Pseudomonadota</taxon>
        <taxon>Betaproteobacteria</taxon>
        <taxon>Neisseriales</taxon>
        <taxon>Neisseriaceae</taxon>
        <taxon>Aquella</taxon>
    </lineage>
</organism>
<protein>
    <submittedName>
        <fullName evidence="1">Uncharacterized protein</fullName>
    </submittedName>
</protein>
<dbReference type="EMBL" id="CP024847">
    <property type="protein sequence ID" value="AUR52450.1"/>
    <property type="molecule type" value="Genomic_DNA"/>
</dbReference>
<accession>A0A2I7N7P2</accession>
<dbReference type="Proteomes" id="UP000236655">
    <property type="component" value="Chromosome"/>
</dbReference>
<dbReference type="Gene3D" id="2.130.10.10">
    <property type="entry name" value="YVTN repeat-like/Quinoprotein amine dehydrogenase"/>
    <property type="match status" value="2"/>
</dbReference>
<evidence type="ECO:0000313" key="2">
    <source>
        <dbReference type="Proteomes" id="UP000236655"/>
    </source>
</evidence>
<dbReference type="SUPFAM" id="SSF63829">
    <property type="entry name" value="Calcium-dependent phosphotriesterase"/>
    <property type="match status" value="2"/>
</dbReference>